<evidence type="ECO:0000313" key="1">
    <source>
        <dbReference type="EMBL" id="QHT02685.1"/>
    </source>
</evidence>
<proteinExistence type="predicted"/>
<sequence length="336" mass="39513">MFKNIVSNLINDYDGLIKPLIIPADLTDGTGLCNPSIFVEGDKIHLILRHVEYTLYICEGEQKYQSTYQGPLSYYHRDDKSILKTNNYYCEIDNKTFEIKSYHKIDTLELDVEPLWTFIGLEDARLVKWLNQYYLCGVRRDTTPNGQGRMELSEIEINADSVKEINRSRIEVEDVDSYCEKNWMPVLTKPFHFVKWTDPTEIVNVDLETKLAERVCLKEKKYNTNYDIRGGSPLIDWFNNTYLCIIHEVDFTLKNQNGHKNASYYHRFVVFDENYDILIMTEPFNFMTGRIEFCIGLERYKNDILIAFGFQDNGSYLVKVNENSLKDFIENVLKHE</sequence>
<dbReference type="EMBL" id="MN739396">
    <property type="protein sequence ID" value="QHT02685.1"/>
    <property type="molecule type" value="Genomic_DNA"/>
</dbReference>
<reference evidence="1" key="1">
    <citation type="journal article" date="2020" name="Nature">
        <title>Giant virus diversity and host interactions through global metagenomics.</title>
        <authorList>
            <person name="Schulz F."/>
            <person name="Roux S."/>
            <person name="Paez-Espino D."/>
            <person name="Jungbluth S."/>
            <person name="Walsh D.A."/>
            <person name="Denef V.J."/>
            <person name="McMahon K.D."/>
            <person name="Konstantinidis K.T."/>
            <person name="Eloe-Fadrosh E.A."/>
            <person name="Kyrpides N.C."/>
            <person name="Woyke T."/>
        </authorList>
    </citation>
    <scope>NUCLEOTIDE SEQUENCE</scope>
    <source>
        <strain evidence="1">GVMAG-M-3300020595-32</strain>
    </source>
</reference>
<name>A0A6C0CGJ3_9ZZZZ</name>
<organism evidence="1">
    <name type="scientific">viral metagenome</name>
    <dbReference type="NCBI Taxonomy" id="1070528"/>
    <lineage>
        <taxon>unclassified sequences</taxon>
        <taxon>metagenomes</taxon>
        <taxon>organismal metagenomes</taxon>
    </lineage>
</organism>
<dbReference type="Gene3D" id="2.115.10.20">
    <property type="entry name" value="Glycosyl hydrolase domain, family 43"/>
    <property type="match status" value="1"/>
</dbReference>
<dbReference type="InterPro" id="IPR023296">
    <property type="entry name" value="Glyco_hydro_beta-prop_sf"/>
</dbReference>
<accession>A0A6C0CGJ3</accession>
<dbReference type="AlphaFoldDB" id="A0A6C0CGJ3"/>
<protein>
    <submittedName>
        <fullName evidence="1">Uncharacterized protein</fullName>
    </submittedName>
</protein>